<dbReference type="Proteomes" id="UP000033121">
    <property type="component" value="Unassembled WGS sequence"/>
</dbReference>
<evidence type="ECO:0000313" key="4">
    <source>
        <dbReference type="Proteomes" id="UP000033121"/>
    </source>
</evidence>
<dbReference type="InterPro" id="IPR013783">
    <property type="entry name" value="Ig-like_fold"/>
</dbReference>
<feature type="domain" description="Pesticidal crystal protein Cry22Aa Ig-like" evidence="2">
    <location>
        <begin position="40"/>
        <end position="111"/>
    </location>
</feature>
<dbReference type="AlphaFoldDB" id="A0A0E9N0M2"/>
<keyword evidence="1" id="KW-0732">Signal</keyword>
<keyword evidence="4" id="KW-1185">Reference proteome</keyword>
<dbReference type="EMBL" id="BBWV01000002">
    <property type="protein sequence ID" value="GAO42900.1"/>
    <property type="molecule type" value="Genomic_DNA"/>
</dbReference>
<dbReference type="Gene3D" id="2.60.40.10">
    <property type="entry name" value="Immunoglobulins"/>
    <property type="match status" value="1"/>
</dbReference>
<name>A0A0E9N0M2_9BACT</name>
<dbReference type="InterPro" id="IPR032179">
    <property type="entry name" value="Cry22Aa_Ig-like"/>
</dbReference>
<feature type="signal peptide" evidence="1">
    <location>
        <begin position="1"/>
        <end position="20"/>
    </location>
</feature>
<sequence>MMKPKLVLIALTIASLFVTSCEKDDTAHVSKEVLVSYPGIALNGDELIILPVGGTYTEEGAVLTDDITGETSALAPSSSDVNTAEPGLYIVLYTASNANGFETQVSRKVAVTDVTNTVNRAGDYLRPATGIDMTIEKEAEGVYKITNPGGAGIGTETVIYMVETAPNVYVAPEQPTDVGTMALSNIEFGEAGGVTWIVLNVNYGPGPRAFTKL</sequence>
<feature type="chain" id="PRO_5002430089" description="Pesticidal crystal protein Cry22Aa Ig-like domain-containing protein" evidence="1">
    <location>
        <begin position="21"/>
        <end position="213"/>
    </location>
</feature>
<comment type="caution">
    <text evidence="3">The sequence shown here is derived from an EMBL/GenBank/DDBJ whole genome shotgun (WGS) entry which is preliminary data.</text>
</comment>
<dbReference type="OrthoDB" id="1423116at2"/>
<evidence type="ECO:0000256" key="1">
    <source>
        <dbReference type="SAM" id="SignalP"/>
    </source>
</evidence>
<protein>
    <recommendedName>
        <fullName evidence="2">Pesticidal crystal protein Cry22Aa Ig-like domain-containing protein</fullName>
    </recommendedName>
</protein>
<evidence type="ECO:0000313" key="3">
    <source>
        <dbReference type="EMBL" id="GAO42900.1"/>
    </source>
</evidence>
<dbReference type="RefSeq" id="WP_046368873.1">
    <property type="nucleotide sequence ID" value="NZ_BBWV01000002.1"/>
</dbReference>
<evidence type="ECO:0000259" key="2">
    <source>
        <dbReference type="Pfam" id="PF16403"/>
    </source>
</evidence>
<dbReference type="Pfam" id="PF16403">
    <property type="entry name" value="Bact_surface_Ig-like"/>
    <property type="match status" value="1"/>
</dbReference>
<dbReference type="STRING" id="1220578.FPE01S_02_00050"/>
<dbReference type="PROSITE" id="PS51257">
    <property type="entry name" value="PROKAR_LIPOPROTEIN"/>
    <property type="match status" value="1"/>
</dbReference>
<accession>A0A0E9N0M2</accession>
<reference evidence="3 4" key="1">
    <citation type="submission" date="2015-04" db="EMBL/GenBank/DDBJ databases">
        <title>Whole genome shotgun sequence of Flavihumibacter petaseus NBRC 106054.</title>
        <authorList>
            <person name="Miyazawa S."/>
            <person name="Hosoyama A."/>
            <person name="Hashimoto M."/>
            <person name="Noguchi M."/>
            <person name="Tsuchikane K."/>
            <person name="Ohji S."/>
            <person name="Yamazoe A."/>
            <person name="Ichikawa N."/>
            <person name="Kimura A."/>
            <person name="Fujita N."/>
        </authorList>
    </citation>
    <scope>NUCLEOTIDE SEQUENCE [LARGE SCALE GENOMIC DNA]</scope>
    <source>
        <strain evidence="3 4">NBRC 106054</strain>
    </source>
</reference>
<gene>
    <name evidence="3" type="ORF">FPE01S_02_00050</name>
</gene>
<proteinExistence type="predicted"/>
<organism evidence="3 4">
    <name type="scientific">Flavihumibacter petaseus NBRC 106054</name>
    <dbReference type="NCBI Taxonomy" id="1220578"/>
    <lineage>
        <taxon>Bacteria</taxon>
        <taxon>Pseudomonadati</taxon>
        <taxon>Bacteroidota</taxon>
        <taxon>Chitinophagia</taxon>
        <taxon>Chitinophagales</taxon>
        <taxon>Chitinophagaceae</taxon>
        <taxon>Flavihumibacter</taxon>
    </lineage>
</organism>